<evidence type="ECO:0000256" key="4">
    <source>
        <dbReference type="ARBA" id="ARBA00023136"/>
    </source>
</evidence>
<organism evidence="9 10">
    <name type="scientific">Segatella copri</name>
    <dbReference type="NCBI Taxonomy" id="165179"/>
    <lineage>
        <taxon>Bacteria</taxon>
        <taxon>Pseudomonadati</taxon>
        <taxon>Bacteroidota</taxon>
        <taxon>Bacteroidia</taxon>
        <taxon>Bacteroidales</taxon>
        <taxon>Prevotellaceae</taxon>
        <taxon>Segatella</taxon>
    </lineage>
</organism>
<accession>A0A3R6HFR6</accession>
<evidence type="ECO:0000256" key="6">
    <source>
        <dbReference type="SAM" id="SignalP"/>
    </source>
</evidence>
<evidence type="ECO:0000259" key="8">
    <source>
        <dbReference type="Pfam" id="PF14322"/>
    </source>
</evidence>
<feature type="domain" description="RagB/SusD" evidence="7">
    <location>
        <begin position="324"/>
        <end position="596"/>
    </location>
</feature>
<dbReference type="Pfam" id="PF14322">
    <property type="entry name" value="SusD-like_3"/>
    <property type="match status" value="1"/>
</dbReference>
<dbReference type="InterPro" id="IPR011990">
    <property type="entry name" value="TPR-like_helical_dom_sf"/>
</dbReference>
<feature type="domain" description="SusD-like N-terminal" evidence="8">
    <location>
        <begin position="28"/>
        <end position="209"/>
    </location>
</feature>
<keyword evidence="5" id="KW-0998">Cell outer membrane</keyword>
<evidence type="ECO:0000256" key="1">
    <source>
        <dbReference type="ARBA" id="ARBA00004442"/>
    </source>
</evidence>
<proteinExistence type="inferred from homology"/>
<feature type="signal peptide" evidence="6">
    <location>
        <begin position="1"/>
        <end position="24"/>
    </location>
</feature>
<dbReference type="RefSeq" id="WP_118200863.1">
    <property type="nucleotide sequence ID" value="NZ_QRIE01000029.1"/>
</dbReference>
<comment type="subcellular location">
    <subcellularLocation>
        <location evidence="1">Cell outer membrane</location>
    </subcellularLocation>
</comment>
<dbReference type="SUPFAM" id="SSF48452">
    <property type="entry name" value="TPR-like"/>
    <property type="match status" value="1"/>
</dbReference>
<dbReference type="InterPro" id="IPR012944">
    <property type="entry name" value="SusD_RagB_dom"/>
</dbReference>
<dbReference type="Gene3D" id="1.25.40.390">
    <property type="match status" value="1"/>
</dbReference>
<comment type="similarity">
    <text evidence="2">Belongs to the SusD family.</text>
</comment>
<protein>
    <submittedName>
        <fullName evidence="9">RagB/SusD family nutrient uptake outer membrane protein</fullName>
    </submittedName>
</protein>
<dbReference type="InterPro" id="IPR033985">
    <property type="entry name" value="SusD-like_N"/>
</dbReference>
<evidence type="ECO:0000256" key="2">
    <source>
        <dbReference type="ARBA" id="ARBA00006275"/>
    </source>
</evidence>
<gene>
    <name evidence="9" type="ORF">DW250_07870</name>
</gene>
<dbReference type="AlphaFoldDB" id="A0A3R6HFR6"/>
<evidence type="ECO:0000313" key="9">
    <source>
        <dbReference type="EMBL" id="RHG65814.1"/>
    </source>
</evidence>
<comment type="caution">
    <text evidence="9">The sequence shown here is derived from an EMBL/GenBank/DDBJ whole genome shotgun (WGS) entry which is preliminary data.</text>
</comment>
<sequence>MKKYSIFALALVMGAMTLTSCEDAFGNFLDKQPSNELTKAEVLGNFTLLEENHNDTYNFLLHGANRVNNSWMDAATDLAESSIGTSGTRTTFNIGNYYGSGGAAELTSPWESRYRGIRKCNITINTLEQDTENKLRPADVDVELYNSRKANYIAEARFLRAYFYWELFLRYGPVPLVTTELDPNGDLMTGYTERPDLKTFMDYLFKEVKECESSLKTYAETSDATYAGEVNQPTARALYVRMMLYMASPRYSAQSGVTWQQAADAAAGFIADYGENYKLEDRTNGGVAAYNNAWLLNTYTDKNPEVIFFRNDVAIGWSGISTDTPVGEGGQGGLCPSQNLVDMYDMEDGSAPFKQYDATGAPVYVNGKPVINEESGYTEQKMWKNRDQRLAATILYNGCEWGQATSTKTNVIDVVYGHRDNPIGNQNATPTGYYVRKYIPETILSSNHSGTAKRLWKIFTYSELLLNYAEALNEADYAGNKTQVCNLLDQIRHRGGIIGNVADRADLNSQTAMRNFIHKERTIELAFEEHRWWDVRRWNVAGDALGRDIYGVDVAADGTITRKVAQKRKWQDKFYLYPIPEAEVWKIGQDFQNDGWKE</sequence>
<evidence type="ECO:0000256" key="5">
    <source>
        <dbReference type="ARBA" id="ARBA00023237"/>
    </source>
</evidence>
<dbReference type="EMBL" id="QRIN01000027">
    <property type="protein sequence ID" value="RHG65814.1"/>
    <property type="molecule type" value="Genomic_DNA"/>
</dbReference>
<name>A0A3R6HFR6_9BACT</name>
<dbReference type="GO" id="GO:0009279">
    <property type="term" value="C:cell outer membrane"/>
    <property type="evidence" value="ECO:0007669"/>
    <property type="project" value="UniProtKB-SubCell"/>
</dbReference>
<reference evidence="9 10" key="1">
    <citation type="submission" date="2018-08" db="EMBL/GenBank/DDBJ databases">
        <title>A genome reference for cultivated species of the human gut microbiota.</title>
        <authorList>
            <person name="Zou Y."/>
            <person name="Xue W."/>
            <person name="Luo G."/>
        </authorList>
    </citation>
    <scope>NUCLEOTIDE SEQUENCE [LARGE SCALE GENOMIC DNA]</scope>
    <source>
        <strain evidence="9 10">AM22-1</strain>
    </source>
</reference>
<dbReference type="Pfam" id="PF07980">
    <property type="entry name" value="SusD_RagB"/>
    <property type="match status" value="1"/>
</dbReference>
<dbReference type="PROSITE" id="PS51257">
    <property type="entry name" value="PROKAR_LIPOPROTEIN"/>
    <property type="match status" value="1"/>
</dbReference>
<evidence type="ECO:0000256" key="3">
    <source>
        <dbReference type="ARBA" id="ARBA00022729"/>
    </source>
</evidence>
<keyword evidence="3 6" id="KW-0732">Signal</keyword>
<keyword evidence="4" id="KW-0472">Membrane</keyword>
<evidence type="ECO:0000259" key="7">
    <source>
        <dbReference type="Pfam" id="PF07980"/>
    </source>
</evidence>
<evidence type="ECO:0000313" key="10">
    <source>
        <dbReference type="Proteomes" id="UP000286501"/>
    </source>
</evidence>
<dbReference type="Proteomes" id="UP000286501">
    <property type="component" value="Unassembled WGS sequence"/>
</dbReference>
<feature type="chain" id="PRO_5043188039" evidence="6">
    <location>
        <begin position="25"/>
        <end position="598"/>
    </location>
</feature>